<protein>
    <submittedName>
        <fullName evidence="2">Uncharacterized protein</fullName>
    </submittedName>
</protein>
<proteinExistence type="predicted"/>
<name>F4NT17_BATDJ</name>
<keyword evidence="3" id="KW-1185">Reference proteome</keyword>
<evidence type="ECO:0000256" key="1">
    <source>
        <dbReference type="SAM" id="MobiDB-lite"/>
    </source>
</evidence>
<dbReference type="PANTHER" id="PTHR33887">
    <property type="entry name" value="PB1 DOMAIN-CONTAINING PROTEIN"/>
    <property type="match status" value="1"/>
</dbReference>
<dbReference type="PANTHER" id="PTHR33887:SF5">
    <property type="entry name" value="PB1 DOMAIN-CONTAINING PROTEIN"/>
    <property type="match status" value="1"/>
</dbReference>
<dbReference type="AlphaFoldDB" id="F4NT17"/>
<dbReference type="GeneID" id="18242025"/>
<sequence length="235" mass="25033">MAFVIVKYGANEEKMVNPNCLGAVMLSHIKKSCGYADISENIDLASETGEVVDLVSRPREYARKFLEPRGSYILVKVIGDEMEDSSPTYISLLDQAGEKIKFSVTNPTFRTRIKGKTGTRGDPPKSDKTDDVLTALPVKIGKVTQQAKSGKTEKAESRGTDKLGSISAGGLSGAEDLSIHRKSIVEPILSSAVSLEKKSTAKSTTKASTSAVPAGLTPIITAASELNQTTIKKGK</sequence>
<dbReference type="OMA" id="CECQTED"/>
<gene>
    <name evidence="2" type="ORF">BATDEDRAFT_85318</name>
</gene>
<reference evidence="2 3" key="1">
    <citation type="submission" date="2009-12" db="EMBL/GenBank/DDBJ databases">
        <title>The draft genome of Batrachochytrium dendrobatidis.</title>
        <authorList>
            <consortium name="US DOE Joint Genome Institute (JGI-PGF)"/>
            <person name="Kuo A."/>
            <person name="Salamov A."/>
            <person name="Schmutz J."/>
            <person name="Lucas S."/>
            <person name="Pitluck S."/>
            <person name="Rosenblum E."/>
            <person name="Stajich J."/>
            <person name="Eisen M."/>
            <person name="Grigoriev I.V."/>
        </authorList>
    </citation>
    <scope>NUCLEOTIDE SEQUENCE [LARGE SCALE GENOMIC DNA]</scope>
    <source>
        <strain evidence="3">JAM81 / FGSC 10211</strain>
    </source>
</reference>
<dbReference type="HOGENOM" id="CLU_1180027_0_0_1"/>
<organism evidence="2 3">
    <name type="scientific">Batrachochytrium dendrobatidis (strain JAM81 / FGSC 10211)</name>
    <name type="common">Frog chytrid fungus</name>
    <dbReference type="NCBI Taxonomy" id="684364"/>
    <lineage>
        <taxon>Eukaryota</taxon>
        <taxon>Fungi</taxon>
        <taxon>Fungi incertae sedis</taxon>
        <taxon>Chytridiomycota</taxon>
        <taxon>Chytridiomycota incertae sedis</taxon>
        <taxon>Chytridiomycetes</taxon>
        <taxon>Rhizophydiales</taxon>
        <taxon>Rhizophydiales incertae sedis</taxon>
        <taxon>Batrachochytrium</taxon>
    </lineage>
</organism>
<dbReference type="OrthoDB" id="2109241at2759"/>
<evidence type="ECO:0000313" key="3">
    <source>
        <dbReference type="Proteomes" id="UP000007241"/>
    </source>
</evidence>
<dbReference type="STRING" id="684364.F4NT17"/>
<dbReference type="InterPro" id="IPR039471">
    <property type="entry name" value="CXorf65-like"/>
</dbReference>
<accession>F4NT17</accession>
<dbReference type="Pfam" id="PF15874">
    <property type="entry name" value="Il2rg"/>
    <property type="match status" value="1"/>
</dbReference>
<feature type="region of interest" description="Disordered" evidence="1">
    <location>
        <begin position="143"/>
        <end position="172"/>
    </location>
</feature>
<dbReference type="Proteomes" id="UP000007241">
    <property type="component" value="Unassembled WGS sequence"/>
</dbReference>
<feature type="compositionally biased region" description="Basic and acidic residues" evidence="1">
    <location>
        <begin position="150"/>
        <end position="161"/>
    </location>
</feature>
<dbReference type="RefSeq" id="XP_006676398.1">
    <property type="nucleotide sequence ID" value="XM_006676335.1"/>
</dbReference>
<evidence type="ECO:0000313" key="2">
    <source>
        <dbReference type="EMBL" id="EGF84295.1"/>
    </source>
</evidence>
<dbReference type="EMBL" id="GL882879">
    <property type="protein sequence ID" value="EGF84295.1"/>
    <property type="molecule type" value="Genomic_DNA"/>
</dbReference>
<dbReference type="InParanoid" id="F4NT17"/>